<sequence>MHLNNMEGNIILGHEIRHKIGEGQLSEVFFAQVRPGYPAVLKILKPAYSAEESLRQRFEQEARLLSKVVHPLIERAFDLTEHQGRPAFFLKYLTGQDLGAYVREKGPLSLDLAARLWADTMKALNYAHRRGLLYRNIKPSNLFLTEFGGLGLLDFGLSPATPPLAQTGTACYLSPEQRSNTEPLTPASDYYSLGATFYYLLTGELPYGLAEAAPAAVRPAIQQGGAVDLSRLPEEWCGTLANVLRKEPGARICAPRPKGEVSSPFVKSTLAVQRTLPPQMPSAMPKAVQELAGNMVWVEGGTFMMGGAAEQGDGCRGPETPVHEVALDGFWISRYPVTQALWAAVVGGGPEHFKGCPECPVKGVGWLNVRRLFLHALNEMTGGQYRLPTEAEWEYAARGGRQSRGYTFSGSDDLGRVAWYAENSGGKAHPVGLKAPNELGLYDMSGNVWEWCSDTYAADYYSSSPLHNPQGRPAGTSHVFRGGSYESKPSFCRVAFRFGMSSSTAPGFRLAASPLPKVP</sequence>
<evidence type="ECO:0000313" key="2">
    <source>
        <dbReference type="EMBL" id="TXB63748.1"/>
    </source>
</evidence>
<dbReference type="CDD" id="cd14014">
    <property type="entry name" value="STKc_PknB_like"/>
    <property type="match status" value="1"/>
</dbReference>
<dbReference type="GO" id="GO:0004672">
    <property type="term" value="F:protein kinase activity"/>
    <property type="evidence" value="ECO:0007669"/>
    <property type="project" value="InterPro"/>
</dbReference>
<dbReference type="InterPro" id="IPR011009">
    <property type="entry name" value="Kinase-like_dom_sf"/>
</dbReference>
<dbReference type="AlphaFoldDB" id="A0A5C6RMW4"/>
<comment type="caution">
    <text evidence="2">The sequence shown here is derived from an EMBL/GenBank/DDBJ whole genome shotgun (WGS) entry which is preliminary data.</text>
</comment>
<dbReference type="OrthoDB" id="9768004at2"/>
<dbReference type="InterPro" id="IPR051043">
    <property type="entry name" value="Sulfatase_Mod_Factor_Kinase"/>
</dbReference>
<dbReference type="Gene3D" id="1.10.510.10">
    <property type="entry name" value="Transferase(Phosphotransferase) domain 1"/>
    <property type="match status" value="1"/>
</dbReference>
<reference evidence="2 3" key="1">
    <citation type="submission" date="2019-08" db="EMBL/GenBank/DDBJ databases">
        <title>Genome of Phaeodactylibacter luteus.</title>
        <authorList>
            <person name="Bowman J.P."/>
        </authorList>
    </citation>
    <scope>NUCLEOTIDE SEQUENCE [LARGE SCALE GENOMIC DNA]</scope>
    <source>
        <strain evidence="2 3">KCTC 42180</strain>
    </source>
</reference>
<name>A0A5C6RMW4_9BACT</name>
<dbReference type="Pfam" id="PF03781">
    <property type="entry name" value="FGE-sulfatase"/>
    <property type="match status" value="1"/>
</dbReference>
<dbReference type="InterPro" id="IPR042095">
    <property type="entry name" value="SUMF_sf"/>
</dbReference>
<dbReference type="SUPFAM" id="SSF56112">
    <property type="entry name" value="Protein kinase-like (PK-like)"/>
    <property type="match status" value="1"/>
</dbReference>
<evidence type="ECO:0000259" key="1">
    <source>
        <dbReference type="PROSITE" id="PS50011"/>
    </source>
</evidence>
<dbReference type="SUPFAM" id="SSF56436">
    <property type="entry name" value="C-type lectin-like"/>
    <property type="match status" value="1"/>
</dbReference>
<dbReference type="EMBL" id="VOOR01000013">
    <property type="protein sequence ID" value="TXB63748.1"/>
    <property type="molecule type" value="Genomic_DNA"/>
</dbReference>
<gene>
    <name evidence="2" type="ORF">FRY97_07970</name>
</gene>
<dbReference type="PANTHER" id="PTHR23150">
    <property type="entry name" value="SULFATASE MODIFYING FACTOR 1, 2"/>
    <property type="match status" value="1"/>
</dbReference>
<dbReference type="Proteomes" id="UP000321580">
    <property type="component" value="Unassembled WGS sequence"/>
</dbReference>
<dbReference type="Gene3D" id="3.90.1580.10">
    <property type="entry name" value="paralog of FGE (formylglycine-generating enzyme)"/>
    <property type="match status" value="1"/>
</dbReference>
<keyword evidence="3" id="KW-1185">Reference proteome</keyword>
<organism evidence="2 3">
    <name type="scientific">Phaeodactylibacter luteus</name>
    <dbReference type="NCBI Taxonomy" id="1564516"/>
    <lineage>
        <taxon>Bacteria</taxon>
        <taxon>Pseudomonadati</taxon>
        <taxon>Bacteroidota</taxon>
        <taxon>Saprospiria</taxon>
        <taxon>Saprospirales</taxon>
        <taxon>Haliscomenobacteraceae</taxon>
        <taxon>Phaeodactylibacter</taxon>
    </lineage>
</organism>
<dbReference type="InterPro" id="IPR000719">
    <property type="entry name" value="Prot_kinase_dom"/>
</dbReference>
<evidence type="ECO:0000313" key="3">
    <source>
        <dbReference type="Proteomes" id="UP000321580"/>
    </source>
</evidence>
<feature type="domain" description="Protein kinase" evidence="1">
    <location>
        <begin position="14"/>
        <end position="266"/>
    </location>
</feature>
<dbReference type="PANTHER" id="PTHR23150:SF19">
    <property type="entry name" value="FORMYLGLYCINE-GENERATING ENZYME"/>
    <property type="match status" value="1"/>
</dbReference>
<dbReference type="Pfam" id="PF00069">
    <property type="entry name" value="Pkinase"/>
    <property type="match status" value="1"/>
</dbReference>
<dbReference type="PROSITE" id="PS50011">
    <property type="entry name" value="PROTEIN_KINASE_DOM"/>
    <property type="match status" value="1"/>
</dbReference>
<accession>A0A5C6RMW4</accession>
<dbReference type="InterPro" id="IPR016187">
    <property type="entry name" value="CTDL_fold"/>
</dbReference>
<dbReference type="InterPro" id="IPR005532">
    <property type="entry name" value="SUMF_dom"/>
</dbReference>
<dbReference type="RefSeq" id="WP_147166924.1">
    <property type="nucleotide sequence ID" value="NZ_VOOR01000013.1"/>
</dbReference>
<protein>
    <submittedName>
        <fullName evidence="2">SUMF1/EgtB/PvdOfamily nonheme iron enzyme</fullName>
    </submittedName>
</protein>
<proteinExistence type="predicted"/>
<dbReference type="GO" id="GO:0005524">
    <property type="term" value="F:ATP binding"/>
    <property type="evidence" value="ECO:0007669"/>
    <property type="project" value="InterPro"/>
</dbReference>